<keyword evidence="2" id="KW-1185">Reference proteome</keyword>
<dbReference type="EMBL" id="ONZQ02000011">
    <property type="protein sequence ID" value="SPO04994.1"/>
    <property type="molecule type" value="Genomic_DNA"/>
</dbReference>
<evidence type="ECO:0000313" key="1">
    <source>
        <dbReference type="EMBL" id="SPO04994.1"/>
    </source>
</evidence>
<protein>
    <submittedName>
        <fullName evidence="1">Uncharacterized protein</fullName>
    </submittedName>
</protein>
<gene>
    <name evidence="1" type="ORF">DNG_07679</name>
</gene>
<reference evidence="1" key="1">
    <citation type="submission" date="2018-03" db="EMBL/GenBank/DDBJ databases">
        <authorList>
            <person name="Guldener U."/>
        </authorList>
    </citation>
    <scope>NUCLEOTIDE SEQUENCE</scope>
</reference>
<organism evidence="1 2">
    <name type="scientific">Cephalotrichum gorgonifer</name>
    <dbReference type="NCBI Taxonomy" id="2041049"/>
    <lineage>
        <taxon>Eukaryota</taxon>
        <taxon>Fungi</taxon>
        <taxon>Dikarya</taxon>
        <taxon>Ascomycota</taxon>
        <taxon>Pezizomycotina</taxon>
        <taxon>Sordariomycetes</taxon>
        <taxon>Hypocreomycetidae</taxon>
        <taxon>Microascales</taxon>
        <taxon>Microascaceae</taxon>
        <taxon>Cephalotrichum</taxon>
    </lineage>
</organism>
<accession>A0AAE8SXQ1</accession>
<proteinExistence type="predicted"/>
<dbReference type="Proteomes" id="UP001187682">
    <property type="component" value="Unassembled WGS sequence"/>
</dbReference>
<sequence length="78" mass="8609">MNQLDHRDAFGFTGWYDLPPASSDDFLLRTMTTRQVLRIPGKLAEGADIIGPMAKIAAPDYDHSGCREITSSNRITSP</sequence>
<dbReference type="AlphaFoldDB" id="A0AAE8SXQ1"/>
<name>A0AAE8SXQ1_9PEZI</name>
<evidence type="ECO:0000313" key="2">
    <source>
        <dbReference type="Proteomes" id="UP001187682"/>
    </source>
</evidence>
<comment type="caution">
    <text evidence="1">The sequence shown here is derived from an EMBL/GenBank/DDBJ whole genome shotgun (WGS) entry which is preliminary data.</text>
</comment>